<evidence type="ECO:0000313" key="2">
    <source>
        <dbReference type="Proteomes" id="UP000189055"/>
    </source>
</evidence>
<organism evidence="1 2">
    <name type="scientific">Acetobacter persici</name>
    <dbReference type="NCBI Taxonomy" id="1076596"/>
    <lineage>
        <taxon>Bacteria</taxon>
        <taxon>Pseudomonadati</taxon>
        <taxon>Pseudomonadota</taxon>
        <taxon>Alphaproteobacteria</taxon>
        <taxon>Acetobacterales</taxon>
        <taxon>Acetobacteraceae</taxon>
        <taxon>Acetobacter</taxon>
    </lineage>
</organism>
<evidence type="ECO:0000313" key="1">
    <source>
        <dbReference type="EMBL" id="AQT06633.1"/>
    </source>
</evidence>
<keyword evidence="1" id="KW-0614">Plasmid</keyword>
<reference evidence="1 2" key="1">
    <citation type="submission" date="2016-03" db="EMBL/GenBank/DDBJ databases">
        <title>Acetic acid bacteria sequencing.</title>
        <authorList>
            <person name="Brandt J."/>
            <person name="Jakob F."/>
            <person name="Vogel R.F."/>
        </authorList>
    </citation>
    <scope>NUCLEOTIDE SEQUENCE [LARGE SCALE GENOMIC DNA]</scope>
    <source>
        <strain evidence="1 2">TMW2.1084</strain>
        <plasmid evidence="2">pac1084_1</plasmid>
    </source>
</reference>
<dbReference type="Pfam" id="PF01075">
    <property type="entry name" value="Glyco_transf_9"/>
    <property type="match status" value="1"/>
</dbReference>
<dbReference type="EMBL" id="CP014688">
    <property type="protein sequence ID" value="AQT06633.1"/>
    <property type="molecule type" value="Genomic_DNA"/>
</dbReference>
<dbReference type="SUPFAM" id="SSF53756">
    <property type="entry name" value="UDP-Glycosyltransferase/glycogen phosphorylase"/>
    <property type="match status" value="1"/>
</dbReference>
<dbReference type="RefSeq" id="WP_077932258.1">
    <property type="nucleotide sequence ID" value="NZ_CP014688.1"/>
</dbReference>
<geneLocation type="plasmid" evidence="2">
    <name>pac1084_1</name>
</geneLocation>
<dbReference type="AlphaFoldDB" id="A0A1U9LJK2"/>
<dbReference type="InterPro" id="IPR002201">
    <property type="entry name" value="Glyco_trans_9"/>
</dbReference>
<dbReference type="GO" id="GO:0016757">
    <property type="term" value="F:glycosyltransferase activity"/>
    <property type="evidence" value="ECO:0007669"/>
    <property type="project" value="InterPro"/>
</dbReference>
<dbReference type="Gene3D" id="3.40.50.2000">
    <property type="entry name" value="Glycogen Phosphorylase B"/>
    <property type="match status" value="1"/>
</dbReference>
<accession>A0A1U9LJK2</accession>
<protein>
    <submittedName>
        <fullName evidence="1">Uncharacterized protein</fullName>
    </submittedName>
</protein>
<gene>
    <name evidence="1" type="ORF">A0U91_16635</name>
</gene>
<dbReference type="Proteomes" id="UP000189055">
    <property type="component" value="Plasmid pAC1084_1"/>
</dbReference>
<name>A0A1U9LJK2_9PROT</name>
<proteinExistence type="predicted"/>
<sequence length="107" mass="12108">MRLIDLTGYIQDFSDTAGLIANLDVVVAVDTSTAHLAAAMGKPVIMLSRYDQCWRWLRGKVDTPWYETMRIFQQSVPFEWSEPVNCAGRALKKMRKDKSQGKVLITG</sequence>
<dbReference type="KEGG" id="aper:A0U91_16635"/>